<feature type="transmembrane region" description="Helical" evidence="1">
    <location>
        <begin position="240"/>
        <end position="259"/>
    </location>
</feature>
<name>A0A4R6DEL7_9MICO</name>
<keyword evidence="1" id="KW-1133">Transmembrane helix</keyword>
<dbReference type="AlphaFoldDB" id="A0A4R6DEL7"/>
<feature type="transmembrane region" description="Helical" evidence="1">
    <location>
        <begin position="87"/>
        <end position="109"/>
    </location>
</feature>
<sequence length="272" mass="28213">MPQEARRIAETAHWWVDRAADLSTAPLRADRREQWHADVAAAPEVGVPRTALVLGMITTAAFHRSAHPRPGGSMNPSRPAHARPARLLLAAAVLSVVAASVLDQTVFFVVSSTAQYRVGEAFEVVLGFLVPLALVLVALSRVTTSRRRWGAAAVTAVAGSCTVAVGVVLGGAVWFVAASIGFAALLAAWFLANAVRPRARFLVGAPAVVLVAIGLAALVARAAVDASTSTRPVLWQVEGVVTLAAPLAVAVAVAVLLPLRTVDRSGGQRVAA</sequence>
<keyword evidence="1" id="KW-0472">Membrane</keyword>
<reference evidence="2 3" key="1">
    <citation type="submission" date="2019-03" db="EMBL/GenBank/DDBJ databases">
        <title>Genomic analyses of the natural microbiome of Caenorhabditis elegans.</title>
        <authorList>
            <person name="Samuel B."/>
        </authorList>
    </citation>
    <scope>NUCLEOTIDE SEQUENCE [LARGE SCALE GENOMIC DNA]</scope>
    <source>
        <strain evidence="2 3">JUb65</strain>
    </source>
</reference>
<feature type="transmembrane region" description="Helical" evidence="1">
    <location>
        <begin position="121"/>
        <end position="142"/>
    </location>
</feature>
<feature type="transmembrane region" description="Helical" evidence="1">
    <location>
        <begin position="199"/>
        <end position="220"/>
    </location>
</feature>
<evidence type="ECO:0000313" key="3">
    <source>
        <dbReference type="Proteomes" id="UP000295764"/>
    </source>
</evidence>
<evidence type="ECO:0000256" key="1">
    <source>
        <dbReference type="SAM" id="Phobius"/>
    </source>
</evidence>
<dbReference type="RefSeq" id="WP_133520787.1">
    <property type="nucleotide sequence ID" value="NZ_SNVW01000012.1"/>
</dbReference>
<gene>
    <name evidence="2" type="ORF">EDF64_11242</name>
</gene>
<feature type="transmembrane region" description="Helical" evidence="1">
    <location>
        <begin position="173"/>
        <end position="192"/>
    </location>
</feature>
<dbReference type="OrthoDB" id="9826989at2"/>
<accession>A0A4R6DEL7</accession>
<comment type="caution">
    <text evidence="2">The sequence shown here is derived from an EMBL/GenBank/DDBJ whole genome shotgun (WGS) entry which is preliminary data.</text>
</comment>
<organism evidence="2 3">
    <name type="scientific">Curtobacterium flaccumfaciens</name>
    <dbReference type="NCBI Taxonomy" id="2035"/>
    <lineage>
        <taxon>Bacteria</taxon>
        <taxon>Bacillati</taxon>
        <taxon>Actinomycetota</taxon>
        <taxon>Actinomycetes</taxon>
        <taxon>Micrococcales</taxon>
        <taxon>Microbacteriaceae</taxon>
        <taxon>Curtobacterium</taxon>
    </lineage>
</organism>
<dbReference type="EMBL" id="SNVW01000012">
    <property type="protein sequence ID" value="TDN42399.1"/>
    <property type="molecule type" value="Genomic_DNA"/>
</dbReference>
<dbReference type="Proteomes" id="UP000295764">
    <property type="component" value="Unassembled WGS sequence"/>
</dbReference>
<protein>
    <submittedName>
        <fullName evidence="2">Uncharacterized protein</fullName>
    </submittedName>
</protein>
<proteinExistence type="predicted"/>
<evidence type="ECO:0000313" key="2">
    <source>
        <dbReference type="EMBL" id="TDN42399.1"/>
    </source>
</evidence>
<keyword evidence="1" id="KW-0812">Transmembrane</keyword>
<feature type="transmembrane region" description="Helical" evidence="1">
    <location>
        <begin position="149"/>
        <end position="167"/>
    </location>
</feature>